<evidence type="ECO:0000313" key="6">
    <source>
        <dbReference type="EMBL" id="TWI80261.1"/>
    </source>
</evidence>
<protein>
    <submittedName>
        <fullName evidence="6">Site-specific recombinase</fullName>
    </submittedName>
</protein>
<accession>A0A562SFZ9</accession>
<proteinExistence type="predicted"/>
<dbReference type="OrthoDB" id="5688397at2"/>
<dbReference type="EMBL" id="VLLE01000005">
    <property type="protein sequence ID" value="TWI80261.1"/>
    <property type="molecule type" value="Genomic_DNA"/>
</dbReference>
<feature type="transmembrane region" description="Helical" evidence="5">
    <location>
        <begin position="604"/>
        <end position="634"/>
    </location>
</feature>
<feature type="transmembrane region" description="Helical" evidence="5">
    <location>
        <begin position="443"/>
        <end position="465"/>
    </location>
</feature>
<evidence type="ECO:0000256" key="4">
    <source>
        <dbReference type="ARBA" id="ARBA00023136"/>
    </source>
</evidence>
<keyword evidence="3 5" id="KW-1133">Transmembrane helix</keyword>
<dbReference type="Proteomes" id="UP000316167">
    <property type="component" value="Unassembled WGS sequence"/>
</dbReference>
<dbReference type="InterPro" id="IPR023271">
    <property type="entry name" value="Aquaporin-like"/>
</dbReference>
<dbReference type="GO" id="GO:0016020">
    <property type="term" value="C:membrane"/>
    <property type="evidence" value="ECO:0007669"/>
    <property type="project" value="UniProtKB-SubCell"/>
</dbReference>
<dbReference type="Gene3D" id="1.20.1080.10">
    <property type="entry name" value="Glycerol uptake facilitator protein"/>
    <property type="match status" value="1"/>
</dbReference>
<feature type="transmembrane region" description="Helical" evidence="5">
    <location>
        <begin position="348"/>
        <end position="369"/>
    </location>
</feature>
<evidence type="ECO:0000256" key="5">
    <source>
        <dbReference type="SAM" id="Phobius"/>
    </source>
</evidence>
<dbReference type="InterPro" id="IPR011385">
    <property type="entry name" value="Site-sp_rcmbase"/>
</dbReference>
<feature type="transmembrane region" description="Helical" evidence="5">
    <location>
        <begin position="552"/>
        <end position="572"/>
    </location>
</feature>
<dbReference type="RefSeq" id="WP_144887101.1">
    <property type="nucleotide sequence ID" value="NZ_VLLE01000005.1"/>
</dbReference>
<feature type="transmembrane region" description="Helical" evidence="5">
    <location>
        <begin position="491"/>
        <end position="513"/>
    </location>
</feature>
<gene>
    <name evidence="6" type="ORF">IQ13_2933</name>
</gene>
<evidence type="ECO:0000256" key="1">
    <source>
        <dbReference type="ARBA" id="ARBA00004141"/>
    </source>
</evidence>
<comment type="caution">
    <text evidence="6">The sequence shown here is derived from an EMBL/GenBank/DDBJ whole genome shotgun (WGS) entry which is preliminary data.</text>
</comment>
<dbReference type="AlphaFoldDB" id="A0A562SFZ9"/>
<dbReference type="PIRSF" id="PIRSF015380">
    <property type="entry name" value="Site-sp_rcmb"/>
    <property type="match status" value="1"/>
</dbReference>
<sequence>MKFRLLPKKKAQDSPVKEKAIVLSINSTNRGLDFLVELFRKVRPADATNKEEAELKFQAFLFQLQEDKSLLFSLRRALLSQFTNSNLSTALTESGLLSSRGFIQELSSKIKHKIIPALQQPSDFLYVIERIFYKKNDYVWMEKIDPQLWASFFERIGFEVDLHGQALNHQLLDAMQTLSYRLSMMGLEKEITRQHNTVSDAAFPFLEQNRLISLLIERKKGAHNLQDEKVLAAGIFEALHNCLQSIIWIKEHRRSIGTSLAETFLLTRMEQHVERMLLILDAVDNDKRFDIDRFITYFITVVRNQNRKNSLGEFLSQNMGLLAYQISEHGGKKGETFITKTRAEFNRIFLSAMGGGFIISFIAITKNLLGKITLAPFWQGVAYSTNYSLGFLVIQSTGSTLATKQPAFTASSVASSLDSSKIKGRPDLDNLAVTVAQVSRSQIASFIGNLIIVFPLTYLLAMLFYKVTGVMIAEGDAAVALLQAQHPFKSLALLFACFTGFFLFLSGLIAGWVENYVVYAQLPQRIQQHPALHHSLGKKQLNWLASKVENNLGSIAGSVSLGFFLGMASFIGKIFGIPFDIRHITISAGNTAIGFFGMDKPVDWGYMGIIILGVALIGFLNFFVSFGFAFFVAVKSRGIKLKDYPEFLGILWRYFKKNPLDFLRPPKK</sequence>
<evidence type="ECO:0000313" key="7">
    <source>
        <dbReference type="Proteomes" id="UP000316167"/>
    </source>
</evidence>
<evidence type="ECO:0000256" key="3">
    <source>
        <dbReference type="ARBA" id="ARBA00022989"/>
    </source>
</evidence>
<keyword evidence="7" id="KW-1185">Reference proteome</keyword>
<organism evidence="6 7">
    <name type="scientific">Lacibacter cauensis</name>
    <dbReference type="NCBI Taxonomy" id="510947"/>
    <lineage>
        <taxon>Bacteria</taxon>
        <taxon>Pseudomonadati</taxon>
        <taxon>Bacteroidota</taxon>
        <taxon>Chitinophagia</taxon>
        <taxon>Chitinophagales</taxon>
        <taxon>Chitinophagaceae</taxon>
        <taxon>Lacibacter</taxon>
    </lineage>
</organism>
<dbReference type="Pfam" id="PF10136">
    <property type="entry name" value="SpecificRecomb"/>
    <property type="match status" value="1"/>
</dbReference>
<name>A0A562SFZ9_9BACT</name>
<evidence type="ECO:0000256" key="2">
    <source>
        <dbReference type="ARBA" id="ARBA00022692"/>
    </source>
</evidence>
<comment type="subcellular location">
    <subcellularLocation>
        <location evidence="1">Membrane</location>
        <topology evidence="1">Multi-pass membrane protein</topology>
    </subcellularLocation>
</comment>
<keyword evidence="2 5" id="KW-0812">Transmembrane</keyword>
<reference evidence="6 7" key="1">
    <citation type="journal article" date="2015" name="Stand. Genomic Sci.">
        <title>Genomic Encyclopedia of Bacterial and Archaeal Type Strains, Phase III: the genomes of soil and plant-associated and newly described type strains.</title>
        <authorList>
            <person name="Whitman W.B."/>
            <person name="Woyke T."/>
            <person name="Klenk H.P."/>
            <person name="Zhou Y."/>
            <person name="Lilburn T.G."/>
            <person name="Beck B.J."/>
            <person name="De Vos P."/>
            <person name="Vandamme P."/>
            <person name="Eisen J.A."/>
            <person name="Garrity G."/>
            <person name="Hugenholtz P."/>
            <person name="Kyrpides N.C."/>
        </authorList>
    </citation>
    <scope>NUCLEOTIDE SEQUENCE [LARGE SCALE GENOMIC DNA]</scope>
    <source>
        <strain evidence="6 7">CGMCC 1.7271</strain>
    </source>
</reference>
<keyword evidence="4 5" id="KW-0472">Membrane</keyword>